<feature type="domain" description="Ig-like" evidence="7">
    <location>
        <begin position="2800"/>
        <end position="2891"/>
    </location>
</feature>
<sequence length="4845" mass="544512">MPFQKPLGERVGNHEAPHFIRPLIDKRVIVGQKVHLDCEIKGHPCPVIKWLKDGQNVTNCPDYELSQDGDHFRLFIKSAQFADCGRFTVQAMNAAGIRQSTCMLIVAPAPTPVPGAAFSMTNSPAPPQTPVGCCAPIFLKEPQHQPLKIGGVAVIEARIVGNPQPQIYWYKDDKPLNNYRIKTDYDATTGICLLTIPQMFDEDVGKYTCKAVNNISEVSISVNILPKELYEKWFKDEQLEVTKERKQRLMAQIQPKKGPSTPIRQQLLQKQHQINQSPLLYSDTDGANGSNGIISESEPELDFSHTIVQSTAPIIKTNLRGLRLTEGTDAILQCNIIGNPKPIVNWYINGQPINLTESARIQTSYKGSLAILKISMVTLEDNGDYTVVADNIKGQAQSSARIEVYPLNVPSPTILNDQAQRQQKNFCSVENYNRRIYNQPVNGEIVQPQPKYTFEGFVNNQEYQDYIDHYIYIISLSGKEQQFFYSQSPNTIKKENYHLETSKRFESPIQGFQRDNSNYIGRQNQGPQFQDSSTYNFVDNQTYQQPIKNTLFYQQNKQQAYFSPSKYLEETKNLAHTQQNQLNTNFSNNFYSQTSPSYYSDISFQRNSPILSRNSYNNINRPISPYYSKSTTSYIEYNTNLDNMAPGLNVHNTKNKSSSPAPFIVNSAPMAKRFDTPHFTDKFSSITVSDGDYLKLSCKATGNVTEFRWFRDGAPLNESDNIKITSNADGESVLEIMKAKLSDGGWYQCDAINTYGSTSIKGRIVVQTRFKLENSQAQRERIQLRKVPGRGIQRNATESTVTSKEPPKIEIANKNFNLKEGQSVIFDCKISPADDPNLKIAWLHNGKPISASSRITNVNEFGHALLEISSVLPSDTGEYTVIAVNPIGEFKETFKLDVTSFRSPSVMSNNQSLNIGGGMQYGTTSPALSNASFGGDKPNFHSELRSQEIFVGQNINFEVKLTPFNDPTMNIQWYFNGNKLSLSSNITQAFSGGFAILNIKNVDEKNSGVYTCRATNEFGVAETSGTIIVHEKNPILEYNSNFDVEDIREMTYSNAIKSQAPKFITPLKDCECSQELGRSYFEGRYEPVNDSTLRIVWLKDGRPIQNANRIQYKFNFGVASLTIHPTYPEDAGVYTCVLHNVHGQTQSQATLKTHTIESLQLDSKHQESLAQIGYLDAYQVHIGPIPVERPEEVQSLEMPKFVRPLEGKIEANENDPVHFEARIVPPSDVKMKVDWFFNDKPLSAAHRYKTMFDFGYIALDILYVYPEDSGIYKCVASNDLGSVESSIELNVTKKGSLYLEAQHPEGLEKIKELEAPKERKLYEIPDGECQGPPTLLGEIDDGQKIDKNEHENIVVVYKLSPLNDPTSKIEWTHNGIPLLAANRIKMTNELGIVGLSMSELISEDSGEYVVKVKNQQGECSKKFIINVNPDVVIKTDTHHEESLPKIEYIENLNKYGKEEIADIIINDAPVFIQPLPADIGEIEEGLPIHIEAKIEPVGDNSMKIIWLKDDKPLPSAHRYRTFHDFGFVSLDILHVYSYDTGTYTCLAVNKNGEARSSTKFFVQPKNSIISTTHHPTSVEKIAELEAPKPIIPDAPEPEKQPPQFIKPLSTGDGGPLIASEGDNVYLEAQIIPTDDNSITYEWYLNDKPLKNGHRFVISHDFGFVALNILYIYPEDSGTYTLVVRNPAGEAKSSIDIKCNSGEHMLTDTFHPTSIARIAALEAPRPEPSEREDEEKVCPQITVALPPSYDNIKESQTLHLEVQCLPVNDNTLKVEWFHNGHPLCASNRTRLTQDFGYVALDIGYMRPEDSGEYKVVVSNDLGKAESVTKINVESLESLIFDTAHPESLRRIQEIEALKPAKPEQIEITPEPPVFTQQLQGPTEPVKENQSVHMDCMIQPINDPKLKIEWYHNGNPLKFSSRIRMIHDFGYVALEFLNILTEDSGIYTCRAINDVGEAITEFELNCVGRRNIYLDTQHQESWNKIQEIENRKPIREPTPDMTFHPPIFTQQLENIDNLIEGDRTRLICRLQPINDPTLKVYWTRDGNPLPSGNRFLPARNIDLVTLDIMTIYGEDSGNYVCKAISDWGEAETNCTVQCQATDALLLDTQHETSWQQIQEIEARRPDEPLYEEPVIVAPRFINQLSSVKNTYNEGEPIHIEGLIEPINDNKLKVEWYFNGAPLSNGHRFRPTHDFGYVALDILYAFPSDSGTYTCVARNALGEAKSDISFNIGSNNVLFLDPQHPQSWEKIKELEAAKPEQIEEAEVVFEAPKFIQNMENIERYEGQPVHFETRVTPINDPKLTIQWYKDGHPLGDSNRFVHANVFGFVALDILHTKLVDIGEYTVVARNDKGEASTKVLLNILSRDSIITSTEHEASWAKIQQLEAPKEKDDAIMDISYGPPKFTTQLNSITNLIEGQPAHLEATYEPISDPNIKLQWYHNGRPLAHTNRMSMKNDFGLCTLDIHYIFPQDIGDYKVVVMNNEGQDTTNGRLDIEKRLPNIHDVPFNENSWARIQEIEAPKAIPEPPPPVVYQKPSFTQPLKSISGLPEGQSAFFECNVIPVNDPNLQIQWFFNDTPLNQSNRYTMSNDFGYVTLRISPVYTHDAGVYSCKAINNEGNAITNASLEIVGDEVLHLNAVHPQSLLKIQQLEAIDKNPTLELPVQEFGKPVWLKTFENVELEKDEEGQIIQLHGIVEPANDPNLKIEWFLNGIPLHNANRFRSEKDFGYVTLNILHVLPHDSGVYTCTATNLQGSATTSSTVKVAGYEAIMRDTQHPVSWERIQELERPIIPEEIEIIEVKEKPRFVKPLEDFNDIPEGTPIRLETSFTPARDNDLQIEWECNGKPIQASQLLFIRKELGWSCLDINGVNPDHNGVYTVKIKNSEGDAACSCSVKVLGVGTILGNTTHEASWKRIQEIEAPKEKTPEPPPPEYDAPAITTQLTDVECDEGDGVSFFANYTPTDDPTLEIEWIRNGAPLRHGNKYYMQKDFGVCQLEIGFAFPEDEGVYSLRVFNKKGEAVTTATLKCHPKDALLLDTQHEASWKRIQEIEAPKPPMEEMPPPPKVQPKFTSPLKVISDLVEGQPAHFETTVEPVDDPDMVIEWYLNNAPFPSSSRCKMINDFGWVILNINSTVPRDSGEWVCVARNSVGEARISGSLNVTGKESILKDSLQPNSLARIEEIEAPKLKGEEAPALVYDAPTIVCNLQPQENLQEGDGAHLIAEYTPLEDPKLRVEWLKDGHLLGHSNRHKMINDFGFAVLDILYLLAHDSGEYTLRVYNDAGEAKSSVKLNIEAKPGLILNPQDENKAKAVQIIEDLRNRKPEEIEDVKEDKVPVFVEPLSAPISCSQGETVHFKCRYEPKDDNKLQVQWYLNGKPLKLGSRVKTISDFGFAVLEINPVYPEDSGEYVCKAFNKAGEAVTSTTLTCDGKETIIRHSQLPDRMAGAQVKIDEIENRKKAEIEEPEIEHGPPKFVTPLSSPKETLKEGDSILLETNVTPVADPNLFIEWFHNGVPVRNTARMRCLHDFGHVILNITPAEPQDNGTWLCKARNRYGEAEISTEINVEGDSGVVTQSTAPGARQEKINELEDYIHRPKPELEEAVVNYGPPKFTEPLPGDLGTFNEADATTLMCVLEPVGDPTMKIEWFHNGHNIPYSNRIHLMNDFGVVSLMFAHLISLDSGEYKIVATNSKGSAETTTKINVESLIEIEEPQIVQPLVPSITANESEAIHFEARITPINDPTLKIEWFKDGKPLVNANRHQIVSEFGFVTLDILYAYPEDTGEYELKVTNAKGEATTKSKISVAGSENIIYAPQASNFSLNNIERHLRQHTDAPLVLKEEDAYDYANQKAPEFKTKLNNIGCEEGDFARFECQIAPINDPYMKVEWYKDKQPVLIGNRLRNTLDFGYAALDLLYALPDDTGEYHCVATNKYGQSMISGHLACSGKRAVITDRQLPQGLNVKHITKNQEKLYFNEDTPQGPNENSPPQFTIKPRTIQVTEFEPARFECAVTGYPRPKVTWYVNGQQALHGLRYKLNYDGVHYLVINSTKISDAGEIVAIAKNPQGEVLASCNLDVFQRNDFRQHKLKNATLKSNQEIEEQRNIWQKETLGKLGEAFEKAPKADPKKLLVVEKSKCPFEQLETDELISKFTKAKNDEFYDKLSYVEAQKGQFEGMKLEDVKLKPGQVNKFEAKQEELPKVNLKNVKKAPVEDDKQNKFKLAKPEWTDGWSGLGKKDVESKFKRVPTPPPEVDVPARDQVKLKTAKPKRAAELPENTPIVIDETKAKLASVKQKAPIVKEKIIPHKDQVPLKTKYQPNLVKENEHVVVESKDLKQINVKEKEAFEKTTVPNKSTLTYQSYREQKTHVDNPTVVCVESETFEVSSVQRTEFVYSPRSREKVVGFTMSRPQPTKLTQSQKSPPTFTQQLKPVQAELAKSAQFSCEFEGDQPITVVWLHNNRELKPSFETQIRTVGKKSTLELGKLKESHAGEYACRISNVAGKCESLASLTLTAPIERGIAPNFAKGMSDVRIPQNSTATFNCTISGKPSPTVTWFKDGKQLPNDDRYRQTLENNEAKLVLDKVLPVDSGVYECVLKNVSGEARCKARLNCILAKTGKGQEAGPRLEAPKFTTQIQPIVSAENQSAEFRAAFTGSPEPSIRWFRNNEPIKPGRSYEIGNSDNEAWLKFISVHQDDVAEYKCEAVNPAGKATTVANLVLKPKYGKIAAVTRNSGKIIEEIGSNVKVEGKKEEGKAPTFTNSLQPINARQGQNAKFVAQFSGTPPPTVIWSHNNKQIDDGQLNYKITTTDNSSSLEITKVNFGNSGTYTCIIRNPSGASSAETKLNLQMISSNKFTNNH</sequence>
<dbReference type="CTD" id="36376348"/>
<feature type="domain" description="Ig-like" evidence="7">
    <location>
        <begin position="938"/>
        <end position="1028"/>
    </location>
</feature>
<dbReference type="FunFam" id="2.60.40.10:FF:000032">
    <property type="entry name" value="palladin isoform X1"/>
    <property type="match status" value="2"/>
</dbReference>
<feature type="domain" description="Ig-like" evidence="7">
    <location>
        <begin position="4743"/>
        <end position="4832"/>
    </location>
</feature>
<dbReference type="OMA" id="PDIRWIK"/>
<feature type="domain" description="Ig-like" evidence="7">
    <location>
        <begin position="3704"/>
        <end position="3795"/>
    </location>
</feature>
<dbReference type="InterPro" id="IPR013098">
    <property type="entry name" value="Ig_I-set"/>
</dbReference>
<evidence type="ECO:0000259" key="7">
    <source>
        <dbReference type="PROSITE" id="PS50835"/>
    </source>
</evidence>
<keyword evidence="4" id="KW-0677">Repeat</keyword>
<gene>
    <name evidence="8 10 11" type="ORF">SRAE_1000223900</name>
</gene>
<dbReference type="Gene3D" id="2.60.40.10">
    <property type="entry name" value="Immunoglobulins"/>
    <property type="match status" value="33"/>
</dbReference>
<feature type="domain" description="Ig-like" evidence="7">
    <location>
        <begin position="3329"/>
        <end position="3420"/>
    </location>
</feature>
<dbReference type="InterPro" id="IPR007110">
    <property type="entry name" value="Ig-like_dom"/>
</dbReference>
<dbReference type="CDD" id="cd00096">
    <property type="entry name" value="Ig"/>
    <property type="match status" value="9"/>
</dbReference>
<accession>A0A090L778</accession>
<dbReference type="InterPro" id="IPR003598">
    <property type="entry name" value="Ig_sub2"/>
</dbReference>
<dbReference type="InterPro" id="IPR013783">
    <property type="entry name" value="Ig-like_fold"/>
</dbReference>
<dbReference type="PANTHER" id="PTHR47633">
    <property type="entry name" value="IMMUNOGLOBULIN"/>
    <property type="match status" value="1"/>
</dbReference>
<feature type="domain" description="Ig-like" evidence="7">
    <location>
        <begin position="677"/>
        <end position="765"/>
    </location>
</feature>
<feature type="domain" description="Ig-like" evidence="7">
    <location>
        <begin position="2666"/>
        <end position="2761"/>
    </location>
</feature>
<evidence type="ECO:0000256" key="5">
    <source>
        <dbReference type="ARBA" id="ARBA00023157"/>
    </source>
</evidence>
<feature type="domain" description="Ig-like" evidence="7">
    <location>
        <begin position="1738"/>
        <end position="1830"/>
    </location>
</feature>
<dbReference type="FunFam" id="2.60.40.10:FF:000080">
    <property type="entry name" value="Myosin light chain kinase, smooth muscle"/>
    <property type="match status" value="1"/>
</dbReference>
<feature type="domain" description="Ig-like" evidence="7">
    <location>
        <begin position="1870"/>
        <end position="1963"/>
    </location>
</feature>
<feature type="domain" description="Ig-like" evidence="7">
    <location>
        <begin position="1602"/>
        <end position="1697"/>
    </location>
</feature>
<reference evidence="8 9" key="1">
    <citation type="submission" date="2014-09" db="EMBL/GenBank/DDBJ databases">
        <authorList>
            <person name="Martin A.A."/>
        </authorList>
    </citation>
    <scope>NUCLEOTIDE SEQUENCE</scope>
    <source>
        <strain evidence="9">ED321</strain>
        <strain evidence="8">ED321 Heterogonic</strain>
    </source>
</reference>
<dbReference type="EMBL" id="LN609528">
    <property type="protein sequence ID" value="CEF63983.1"/>
    <property type="molecule type" value="Genomic_DNA"/>
</dbReference>
<dbReference type="STRING" id="34506.A0A090L778"/>
<name>A0A090L778_STRRB</name>
<dbReference type="WBParaSite" id="SRAE_1000223900.1">
    <property type="protein sequence ID" value="SRAE_1000223900.1"/>
    <property type="gene ID" value="WBGene00258853"/>
</dbReference>
<dbReference type="Pfam" id="PF07679">
    <property type="entry name" value="I-set"/>
    <property type="match status" value="33"/>
</dbReference>
<dbReference type="FunFam" id="2.60.40.10:FF:000119">
    <property type="entry name" value="Sallimus, isoform P"/>
    <property type="match status" value="7"/>
</dbReference>
<dbReference type="FunFam" id="2.60.40.10:FF:000697">
    <property type="entry name" value="titin isoform X1"/>
    <property type="match status" value="1"/>
</dbReference>
<dbReference type="OrthoDB" id="6612025at2759"/>
<evidence type="ECO:0000313" key="11">
    <source>
        <dbReference type="WormBase" id="SRAE_1000223900"/>
    </source>
</evidence>
<organism evidence="8">
    <name type="scientific">Strongyloides ratti</name>
    <name type="common">Parasitic roundworm</name>
    <dbReference type="NCBI Taxonomy" id="34506"/>
    <lineage>
        <taxon>Eukaryota</taxon>
        <taxon>Metazoa</taxon>
        <taxon>Ecdysozoa</taxon>
        <taxon>Nematoda</taxon>
        <taxon>Chromadorea</taxon>
        <taxon>Rhabditida</taxon>
        <taxon>Tylenchina</taxon>
        <taxon>Panagrolaimomorpha</taxon>
        <taxon>Strongyloidoidea</taxon>
        <taxon>Strongyloididae</taxon>
        <taxon>Strongyloides</taxon>
    </lineage>
</organism>
<dbReference type="Proteomes" id="UP000035682">
    <property type="component" value="Unplaced"/>
</dbReference>
<feature type="domain" description="Ig-like" evidence="7">
    <location>
        <begin position="17"/>
        <end position="105"/>
    </location>
</feature>
<dbReference type="FunFam" id="2.60.40.10:FF:001721">
    <property type="entry name" value="KETtiN (Drosophila actin-binding) homolog"/>
    <property type="match status" value="1"/>
</dbReference>
<dbReference type="FunFam" id="2.60.40.10:FF:001843">
    <property type="entry name" value="KETtiN (Drosophila actin-binding) homolog"/>
    <property type="match status" value="1"/>
</dbReference>
<feature type="domain" description="Ig-like" evidence="7">
    <location>
        <begin position="3844"/>
        <end position="3930"/>
    </location>
</feature>
<dbReference type="SMART" id="SM00409">
    <property type="entry name" value="IG"/>
    <property type="match status" value="33"/>
</dbReference>
<protein>
    <submittedName>
        <fullName evidence="8 10">Hemicentin-1</fullName>
    </submittedName>
</protein>
<dbReference type="GO" id="GO:0031672">
    <property type="term" value="C:A band"/>
    <property type="evidence" value="ECO:0007669"/>
    <property type="project" value="UniProtKB-ARBA"/>
</dbReference>
<comment type="similarity">
    <text evidence="2">Belongs to the protein kinase superfamily. CAMK Ser/Thr protein kinase family.</text>
</comment>
<feature type="domain" description="Ig-like" evidence="7">
    <location>
        <begin position="3063"/>
        <end position="3156"/>
    </location>
</feature>
<feature type="domain" description="Ig-like" evidence="7">
    <location>
        <begin position="2269"/>
        <end position="2359"/>
    </location>
</feature>
<dbReference type="PROSITE" id="PS50835">
    <property type="entry name" value="IG_LIKE"/>
    <property type="match status" value="32"/>
</dbReference>
<dbReference type="RefSeq" id="XP_024503184.1">
    <property type="nucleotide sequence ID" value="XM_024649292.1"/>
</dbReference>
<feature type="domain" description="Ig-like" evidence="7">
    <location>
        <begin position="313"/>
        <end position="403"/>
    </location>
</feature>
<feature type="domain" description="Ig-like" evidence="7">
    <location>
        <begin position="1070"/>
        <end position="1152"/>
    </location>
</feature>
<feature type="domain" description="Ig-like" evidence="7">
    <location>
        <begin position="136"/>
        <end position="221"/>
    </location>
</feature>
<feature type="domain" description="Ig-like" evidence="7">
    <location>
        <begin position="3465"/>
        <end position="3559"/>
    </location>
</feature>
<dbReference type="GO" id="GO:0019899">
    <property type="term" value="F:enzyme binding"/>
    <property type="evidence" value="ECO:0007669"/>
    <property type="project" value="UniProtKB-ARBA"/>
</dbReference>
<dbReference type="GO" id="GO:0031674">
    <property type="term" value="C:I band"/>
    <property type="evidence" value="ECO:0007669"/>
    <property type="project" value="EnsemblMetazoa"/>
</dbReference>
<dbReference type="GeneID" id="36376348"/>
<dbReference type="InterPro" id="IPR003599">
    <property type="entry name" value="Ig_sub"/>
</dbReference>
<evidence type="ECO:0000256" key="1">
    <source>
        <dbReference type="ARBA" id="ARBA00004496"/>
    </source>
</evidence>
<evidence type="ECO:0000256" key="6">
    <source>
        <dbReference type="ARBA" id="ARBA00023319"/>
    </source>
</evidence>
<evidence type="ECO:0000313" key="9">
    <source>
        <dbReference type="Proteomes" id="UP000035682"/>
    </source>
</evidence>
<keyword evidence="6" id="KW-0393">Immunoglobulin domain</keyword>
<proteinExistence type="inferred from homology"/>
<feature type="domain" description="Ig-like" evidence="7">
    <location>
        <begin position="2932"/>
        <end position="3022"/>
    </location>
</feature>
<dbReference type="SMART" id="SM00408">
    <property type="entry name" value="IGc2"/>
    <property type="match status" value="24"/>
</dbReference>
<dbReference type="FunFam" id="2.60.40.10:FF:000962">
    <property type="entry name" value="titin isoform X1"/>
    <property type="match status" value="14"/>
</dbReference>
<feature type="domain" description="Ig-like" evidence="7">
    <location>
        <begin position="3168"/>
        <end position="3286"/>
    </location>
</feature>
<keyword evidence="5" id="KW-1015">Disulfide bond</keyword>
<dbReference type="WormBase" id="SRAE_1000223900">
    <property type="protein sequence ID" value="SRP10217"/>
    <property type="gene ID" value="WBGene00258853"/>
</dbReference>
<dbReference type="SUPFAM" id="SSF48726">
    <property type="entry name" value="Immunoglobulin"/>
    <property type="match status" value="33"/>
</dbReference>
<evidence type="ECO:0000256" key="4">
    <source>
        <dbReference type="ARBA" id="ARBA00022737"/>
    </source>
</evidence>
<keyword evidence="9" id="KW-1185">Reference proteome</keyword>
<evidence type="ECO:0000256" key="3">
    <source>
        <dbReference type="ARBA" id="ARBA00022490"/>
    </source>
</evidence>
<feature type="domain" description="Ig-like" evidence="7">
    <location>
        <begin position="1199"/>
        <end position="1290"/>
    </location>
</feature>
<feature type="domain" description="Ig-like" evidence="7">
    <location>
        <begin position="2400"/>
        <end position="2491"/>
    </location>
</feature>
<dbReference type="InterPro" id="IPR036179">
    <property type="entry name" value="Ig-like_dom_sf"/>
</dbReference>
<comment type="subcellular location">
    <subcellularLocation>
        <location evidence="1">Cytoplasm</location>
    </subcellularLocation>
</comment>
<feature type="domain" description="Ig-like" evidence="7">
    <location>
        <begin position="3602"/>
        <end position="3694"/>
    </location>
</feature>
<reference evidence="10" key="2">
    <citation type="submission" date="2020-12" db="UniProtKB">
        <authorList>
            <consortium name="WormBaseParasite"/>
        </authorList>
    </citation>
    <scope>IDENTIFICATION</scope>
</reference>
<feature type="domain" description="Ig-like" evidence="7">
    <location>
        <begin position="4617"/>
        <end position="4705"/>
    </location>
</feature>
<dbReference type="SMART" id="SM00406">
    <property type="entry name" value="IGv"/>
    <property type="match status" value="2"/>
</dbReference>
<evidence type="ECO:0000313" key="10">
    <source>
        <dbReference type="WBParaSite" id="SRAE_1000223900.1"/>
    </source>
</evidence>
<evidence type="ECO:0000256" key="2">
    <source>
        <dbReference type="ARBA" id="ARBA00006692"/>
    </source>
</evidence>
<dbReference type="InterPro" id="IPR013106">
    <property type="entry name" value="Ig_V-set"/>
</dbReference>
<keyword evidence="3" id="KW-0963">Cytoplasm</keyword>
<feature type="domain" description="Ig-like" evidence="7">
    <location>
        <begin position="2136"/>
        <end position="2228"/>
    </location>
</feature>
<feature type="domain" description="Ig-like" evidence="7">
    <location>
        <begin position="4411"/>
        <end position="4501"/>
    </location>
</feature>
<feature type="domain" description="Ig-like" evidence="7">
    <location>
        <begin position="2533"/>
        <end position="2624"/>
    </location>
</feature>
<dbReference type="FunFam" id="2.60.40.10:FF:000425">
    <property type="entry name" value="Myosin light chain kinase"/>
    <property type="match status" value="4"/>
</dbReference>
<dbReference type="PANTHER" id="PTHR47633:SF4">
    <property type="entry name" value="MYOPALLADIN ISOFORM X1"/>
    <property type="match status" value="1"/>
</dbReference>
<feature type="domain" description="Ig-like" evidence="7">
    <location>
        <begin position="4510"/>
        <end position="4598"/>
    </location>
</feature>
<feature type="domain" description="Ig-like" evidence="7">
    <location>
        <begin position="3979"/>
        <end position="4066"/>
    </location>
</feature>
<feature type="domain" description="Ig-like" evidence="7">
    <location>
        <begin position="807"/>
        <end position="899"/>
    </location>
</feature>
<feature type="domain" description="Ig-like" evidence="7">
    <location>
        <begin position="1469"/>
        <end position="1561"/>
    </location>
</feature>
<feature type="domain" description="Ig-like" evidence="7">
    <location>
        <begin position="2003"/>
        <end position="2095"/>
    </location>
</feature>
<evidence type="ECO:0000313" key="8">
    <source>
        <dbReference type="EMBL" id="CEF63983.1"/>
    </source>
</evidence>